<dbReference type="SUPFAM" id="SSF49401">
    <property type="entry name" value="Bacterial adhesins"/>
    <property type="match status" value="1"/>
</dbReference>
<reference evidence="2" key="1">
    <citation type="submission" date="2022-03" db="EMBL/GenBank/DDBJ databases">
        <title>ESBL-producing Moellerella wisconsensis and Escherichia marmotae isolated from wild game meat.</title>
        <authorList>
            <person name="Biggel M."/>
        </authorList>
    </citation>
    <scope>NUCLEOTIDE SEQUENCE</scope>
    <source>
        <strain evidence="2">W51</strain>
    </source>
</reference>
<dbReference type="InterPro" id="IPR008966">
    <property type="entry name" value="Adhesion_dom_sf"/>
</dbReference>
<gene>
    <name evidence="2" type="ORF">MNY72_09165</name>
</gene>
<dbReference type="PANTHER" id="PTHR33420">
    <property type="entry name" value="FIMBRIAL SUBUNIT ELFA-RELATED"/>
    <property type="match status" value="1"/>
</dbReference>
<dbReference type="GO" id="GO:0043709">
    <property type="term" value="P:cell adhesion involved in single-species biofilm formation"/>
    <property type="evidence" value="ECO:0007669"/>
    <property type="project" value="TreeGrafter"/>
</dbReference>
<name>A0A9Q8PZL8_9GAMM</name>
<dbReference type="InterPro" id="IPR036937">
    <property type="entry name" value="Adhesion_dom_fimbrial_sf"/>
</dbReference>
<evidence type="ECO:0000259" key="1">
    <source>
        <dbReference type="Pfam" id="PF00419"/>
    </source>
</evidence>
<sequence length="181" mass="19910">MRSKHINTGLVVYFLLILSAFSTPVLADLGVINLRINATIVLNTCRVSTQSINQTVNLGTWASRQFYAGPTAVTAAVPFAILLEDCGAAAKQAKVRFSGIKDSKNNALFALNANSTAYNVAVELLDRKMRRIHPDLHSMPYNLTPNAQHVTLQFYARYMATERPVRAGSANAEATFEMIYD</sequence>
<dbReference type="AlphaFoldDB" id="A0A9Q8PZL8"/>
<dbReference type="InterPro" id="IPR050263">
    <property type="entry name" value="Bact_Fimbrial_Adh_Pro"/>
</dbReference>
<organism evidence="2 3">
    <name type="scientific">Moellerella wisconsensis</name>
    <dbReference type="NCBI Taxonomy" id="158849"/>
    <lineage>
        <taxon>Bacteria</taxon>
        <taxon>Pseudomonadati</taxon>
        <taxon>Pseudomonadota</taxon>
        <taxon>Gammaproteobacteria</taxon>
        <taxon>Enterobacterales</taxon>
        <taxon>Morganellaceae</taxon>
        <taxon>Moellerella</taxon>
    </lineage>
</organism>
<dbReference type="GO" id="GO:0009289">
    <property type="term" value="C:pilus"/>
    <property type="evidence" value="ECO:0007669"/>
    <property type="project" value="InterPro"/>
</dbReference>
<dbReference type="Pfam" id="PF00419">
    <property type="entry name" value="Fimbrial"/>
    <property type="match status" value="1"/>
</dbReference>
<dbReference type="PANTHER" id="PTHR33420:SF25">
    <property type="entry name" value="PROTEIN FIMF"/>
    <property type="match status" value="1"/>
</dbReference>
<evidence type="ECO:0000313" key="3">
    <source>
        <dbReference type="Proteomes" id="UP000829116"/>
    </source>
</evidence>
<evidence type="ECO:0000313" key="2">
    <source>
        <dbReference type="EMBL" id="UNH29562.1"/>
    </source>
</evidence>
<dbReference type="RefSeq" id="WP_241540325.1">
    <property type="nucleotide sequence ID" value="NZ_CAWQWH010000001.1"/>
</dbReference>
<dbReference type="Proteomes" id="UP000829116">
    <property type="component" value="Chromosome"/>
</dbReference>
<feature type="domain" description="Fimbrial-type adhesion" evidence="1">
    <location>
        <begin position="36"/>
        <end position="181"/>
    </location>
</feature>
<dbReference type="EMBL" id="CP093245">
    <property type="protein sequence ID" value="UNH29562.1"/>
    <property type="molecule type" value="Genomic_DNA"/>
</dbReference>
<accession>A0A9Q8PZL8</accession>
<protein>
    <submittedName>
        <fullName evidence="2">Type 1 fimbrial protein</fullName>
    </submittedName>
</protein>
<dbReference type="InterPro" id="IPR000259">
    <property type="entry name" value="Adhesion_dom_fimbrial"/>
</dbReference>
<proteinExistence type="predicted"/>
<dbReference type="Gene3D" id="2.60.40.1090">
    <property type="entry name" value="Fimbrial-type adhesion domain"/>
    <property type="match status" value="1"/>
</dbReference>